<dbReference type="OrthoDB" id="2444734at2"/>
<organism evidence="2 3">
    <name type="scientific">Salimicrobium halophilum</name>
    <dbReference type="NCBI Taxonomy" id="86666"/>
    <lineage>
        <taxon>Bacteria</taxon>
        <taxon>Bacillati</taxon>
        <taxon>Bacillota</taxon>
        <taxon>Bacilli</taxon>
        <taxon>Bacillales</taxon>
        <taxon>Bacillaceae</taxon>
        <taxon>Salimicrobium</taxon>
    </lineage>
</organism>
<keyword evidence="1" id="KW-0472">Membrane</keyword>
<evidence type="ECO:0000256" key="1">
    <source>
        <dbReference type="SAM" id="Phobius"/>
    </source>
</evidence>
<protein>
    <submittedName>
        <fullName evidence="2">Uncharacterized protein</fullName>
    </submittedName>
</protein>
<feature type="transmembrane region" description="Helical" evidence="1">
    <location>
        <begin position="390"/>
        <end position="412"/>
    </location>
</feature>
<keyword evidence="1" id="KW-1133">Transmembrane helix</keyword>
<keyword evidence="3" id="KW-1185">Reference proteome</keyword>
<proteinExistence type="predicted"/>
<reference evidence="3" key="1">
    <citation type="submission" date="2016-10" db="EMBL/GenBank/DDBJ databases">
        <authorList>
            <person name="Varghese N."/>
            <person name="Submissions S."/>
        </authorList>
    </citation>
    <scope>NUCLEOTIDE SEQUENCE [LARGE SCALE GENOMIC DNA]</scope>
    <source>
        <strain evidence="3">DSM 4771</strain>
    </source>
</reference>
<name>A0A1G8T840_9BACI</name>
<dbReference type="EMBL" id="FNEV01000004">
    <property type="protein sequence ID" value="SDJ37736.1"/>
    <property type="molecule type" value="Genomic_DNA"/>
</dbReference>
<feature type="transmembrane region" description="Helical" evidence="1">
    <location>
        <begin position="493"/>
        <end position="512"/>
    </location>
</feature>
<evidence type="ECO:0000313" key="3">
    <source>
        <dbReference type="Proteomes" id="UP000199225"/>
    </source>
</evidence>
<dbReference type="Proteomes" id="UP000199225">
    <property type="component" value="Unassembled WGS sequence"/>
</dbReference>
<dbReference type="AlphaFoldDB" id="A0A1G8T840"/>
<dbReference type="RefSeq" id="WP_093193497.1">
    <property type="nucleotide sequence ID" value="NZ_FNEV01000004.1"/>
</dbReference>
<keyword evidence="1" id="KW-0812">Transmembrane</keyword>
<evidence type="ECO:0000313" key="2">
    <source>
        <dbReference type="EMBL" id="SDJ37736.1"/>
    </source>
</evidence>
<sequence>MKKHWIMPLIVLAIGIALLAFQNYKEASTPPSDSWSRETDVGTTTVRSGIDAIQTEEGTYRIAYFKENALVERTYDENLNKTGEQETSVSGATGSEVFISQNRTLYSTGGTIYQTGSQEPLVDSEIFRPLENGIIYLSGGKVVYVDAETLQETTITENVPKAASVHAYEAGEVAFVSISEADDNHISTTIYRRQGDEVSILEEMESELSPSLKMEEVYPLVTSGKPQLLVSAVPAFQRSASGEKDFYLANKEENLQTLSRISFTDPVSGSLLEEIEDLKVIAKGEEASVLFRAQGFTETKTSGSEAFNVYEGVVEEGEMSSVRLSNTPRLSVKPATASEEVIAWLDIGAERNTVFMAASVNQAGFPSSALTWDTALRTAGKTLTMLSTGLMTIFLTVMWYAPPLLLMGAWTFRRRNPFDEEKEWSFYASVGFYTAVALLFHQHLFKAQVIGGLPEFLGFTGSPFVIILFFSLIALVIVKLSDLDKWWGIPGRVAYFIGMHILFMTVFIGPYIF</sequence>
<feature type="transmembrane region" description="Helical" evidence="1">
    <location>
        <begin position="424"/>
        <end position="444"/>
    </location>
</feature>
<feature type="transmembrane region" description="Helical" evidence="1">
    <location>
        <begin position="456"/>
        <end position="481"/>
    </location>
</feature>
<gene>
    <name evidence="2" type="ORF">SAMN04490247_1761</name>
</gene>
<accession>A0A1G8T840</accession>